<dbReference type="OrthoDB" id="7595500at2"/>
<protein>
    <submittedName>
        <fullName evidence="1">Uncharacterized protein</fullName>
    </submittedName>
</protein>
<comment type="caution">
    <text evidence="1">The sequence shown here is derived from an EMBL/GenBank/DDBJ whole genome shotgun (WGS) entry which is preliminary data.</text>
</comment>
<dbReference type="Proteomes" id="UP000282125">
    <property type="component" value="Unassembled WGS sequence"/>
</dbReference>
<proteinExistence type="predicted"/>
<evidence type="ECO:0000313" key="2">
    <source>
        <dbReference type="Proteomes" id="UP000282125"/>
    </source>
</evidence>
<dbReference type="EMBL" id="RRAZ01000006">
    <property type="protein sequence ID" value="RRH76583.1"/>
    <property type="molecule type" value="Genomic_DNA"/>
</dbReference>
<organism evidence="1 2">
    <name type="scientific">Falsigemmobacter faecalis</name>
    <dbReference type="NCBI Taxonomy" id="2488730"/>
    <lineage>
        <taxon>Bacteria</taxon>
        <taxon>Pseudomonadati</taxon>
        <taxon>Pseudomonadota</taxon>
        <taxon>Alphaproteobacteria</taxon>
        <taxon>Rhodobacterales</taxon>
        <taxon>Paracoccaceae</taxon>
        <taxon>Falsigemmobacter</taxon>
    </lineage>
</organism>
<dbReference type="AlphaFoldDB" id="A0A3P3DQN8"/>
<evidence type="ECO:0000313" key="1">
    <source>
        <dbReference type="EMBL" id="RRH76583.1"/>
    </source>
</evidence>
<gene>
    <name evidence="1" type="ORF">EG244_05270</name>
</gene>
<name>A0A3P3DQN8_9RHOB</name>
<dbReference type="RefSeq" id="WP_124963970.1">
    <property type="nucleotide sequence ID" value="NZ_RRAZ01000006.1"/>
</dbReference>
<reference evidence="1 2" key="1">
    <citation type="submission" date="2018-11" db="EMBL/GenBank/DDBJ databases">
        <title>Gemmobacter sp. nov., YIM 102744-1 draft genome.</title>
        <authorList>
            <person name="Li G."/>
            <person name="Jiang Y."/>
        </authorList>
    </citation>
    <scope>NUCLEOTIDE SEQUENCE [LARGE SCALE GENOMIC DNA]</scope>
    <source>
        <strain evidence="1 2">YIM 102744-1</strain>
    </source>
</reference>
<sequence length="285" mass="32344">MSDAPTEELLAKLSQWQQGDFVLDVGSFIFRDQENFDDSGEGDGGVVADDAVIGFAVVSQTCEVARAPNVVPYVTLCPLIKIDDKRLEDLNKGHAPRYGLLENTPENVVVDFTRTMSISKSLLTTWEPTRGCPEMKQQTEFARSLETFFGRYAFPEEFVDSLRSFRKSITETYGREASDFGKAIRSLRELRVLPHNDWFSKDSIEVTFIAILLDEADRELKDKGMIFKLLSEKIQSIKWQAPFSINERPLDVITLGALSALEYLGSYRLDVNSLSFARRYKRPTE</sequence>
<accession>A0A3P3DQN8</accession>
<keyword evidence="2" id="KW-1185">Reference proteome</keyword>